<sequence length="124" mass="14414">MNHVKKTVVVLTAVMVFIFIFPTYAAQDCEIKKQQLAHQLSHAEKYASRYRVADLKRAIESIDRFCQDDISSQIKMQVKTKQKVEKLKAELAQAQQKQDMRMLLKQQQALSDALFELEQIETIN</sequence>
<dbReference type="EMBL" id="RAXU01000004">
    <property type="protein sequence ID" value="RKG35050.1"/>
    <property type="molecule type" value="Genomic_DNA"/>
</dbReference>
<evidence type="ECO:0000313" key="1">
    <source>
        <dbReference type="EMBL" id="RKG35050.1"/>
    </source>
</evidence>
<gene>
    <name evidence="1" type="ORF">D7V21_04485</name>
</gene>
<dbReference type="RefSeq" id="WP_120369340.1">
    <property type="nucleotide sequence ID" value="NZ_RAXU01000004.1"/>
</dbReference>
<comment type="caution">
    <text evidence="1">The sequence shown here is derived from an EMBL/GenBank/DDBJ whole genome shotgun (WGS) entry which is preliminary data.</text>
</comment>
<name>A0A3A8EWI7_9GAMM</name>
<proteinExistence type="predicted"/>
<accession>A0A3A8EWI7</accession>
<dbReference type="AlphaFoldDB" id="A0A3A8EWI7"/>
<protein>
    <submittedName>
        <fullName evidence="1">DUF1090 family protein</fullName>
    </submittedName>
</protein>
<dbReference type="Pfam" id="PF06476">
    <property type="entry name" value="DUF1090"/>
    <property type="match status" value="1"/>
</dbReference>
<keyword evidence="2" id="KW-1185">Reference proteome</keyword>
<organism evidence="1 2">
    <name type="scientific">Acinetobacter guerrae</name>
    <dbReference type="NCBI Taxonomy" id="1843371"/>
    <lineage>
        <taxon>Bacteria</taxon>
        <taxon>Pseudomonadati</taxon>
        <taxon>Pseudomonadota</taxon>
        <taxon>Gammaproteobacteria</taxon>
        <taxon>Moraxellales</taxon>
        <taxon>Moraxellaceae</taxon>
        <taxon>Acinetobacter</taxon>
    </lineage>
</organism>
<evidence type="ECO:0000313" key="2">
    <source>
        <dbReference type="Proteomes" id="UP000269001"/>
    </source>
</evidence>
<reference evidence="1 2" key="1">
    <citation type="submission" date="2018-09" db="EMBL/GenBank/DDBJ databases">
        <title>The draft genome of Acinetobacter spp. strains.</title>
        <authorList>
            <person name="Qin J."/>
            <person name="Feng Y."/>
            <person name="Zong Z."/>
        </authorList>
    </citation>
    <scope>NUCLEOTIDE SEQUENCE [LARGE SCALE GENOMIC DNA]</scope>
    <source>
        <strain evidence="1 2">WCHAc060096</strain>
    </source>
</reference>
<dbReference type="InterPro" id="IPR009468">
    <property type="entry name" value="DUF1090"/>
</dbReference>
<dbReference type="Proteomes" id="UP000269001">
    <property type="component" value="Unassembled WGS sequence"/>
</dbReference>